<protein>
    <submittedName>
        <fullName evidence="1">Uncharacterized protein</fullName>
    </submittedName>
</protein>
<evidence type="ECO:0000313" key="1">
    <source>
        <dbReference type="EMBL" id="KAF4750485.1"/>
    </source>
</evidence>
<feature type="non-terminal residue" evidence="1">
    <location>
        <position position="139"/>
    </location>
</feature>
<dbReference type="Proteomes" id="UP000553632">
    <property type="component" value="Unassembled WGS sequence"/>
</dbReference>
<sequence>VMPPELVGEVMDYCGRPMLRMDGPSEMVYAKEGFFESRRATPHGLNIFHYPRARRIELRSSSGMKKAGDVVLSGTGWLTSPCSGTSSYPTCLKATASRWSPVDISYTPQLGRLLSTCSPSNALRAANRSWRSPRIWQIG</sequence>
<gene>
    <name evidence="1" type="ORF">FOZ63_019559</name>
</gene>
<keyword evidence="2" id="KW-1185">Reference proteome</keyword>
<comment type="caution">
    <text evidence="1">The sequence shown here is derived from an EMBL/GenBank/DDBJ whole genome shotgun (WGS) entry which is preliminary data.</text>
</comment>
<feature type="non-terminal residue" evidence="1">
    <location>
        <position position="1"/>
    </location>
</feature>
<organism evidence="1 2">
    <name type="scientific">Perkinsus olseni</name>
    <name type="common">Perkinsus atlanticus</name>
    <dbReference type="NCBI Taxonomy" id="32597"/>
    <lineage>
        <taxon>Eukaryota</taxon>
        <taxon>Sar</taxon>
        <taxon>Alveolata</taxon>
        <taxon>Perkinsozoa</taxon>
        <taxon>Perkinsea</taxon>
        <taxon>Perkinsida</taxon>
        <taxon>Perkinsidae</taxon>
        <taxon>Perkinsus</taxon>
    </lineage>
</organism>
<accession>A0A7J6TZG5</accession>
<dbReference type="EMBL" id="JABANO010007206">
    <property type="protein sequence ID" value="KAF4750485.1"/>
    <property type="molecule type" value="Genomic_DNA"/>
</dbReference>
<evidence type="ECO:0000313" key="2">
    <source>
        <dbReference type="Proteomes" id="UP000553632"/>
    </source>
</evidence>
<proteinExistence type="predicted"/>
<dbReference type="AlphaFoldDB" id="A0A7J6TZG5"/>
<reference evidence="1 2" key="1">
    <citation type="submission" date="2020-04" db="EMBL/GenBank/DDBJ databases">
        <title>Perkinsus olseni comparative genomics.</title>
        <authorList>
            <person name="Bogema D.R."/>
        </authorList>
    </citation>
    <scope>NUCLEOTIDE SEQUENCE [LARGE SCALE GENOMIC DNA]</scope>
    <source>
        <strain evidence="1 2">ATCC PRA-207</strain>
    </source>
</reference>
<name>A0A7J6TZG5_PEROL</name>